<comment type="caution">
    <text evidence="2">The sequence shown here is derived from an EMBL/GenBank/DDBJ whole genome shotgun (WGS) entry which is preliminary data.</text>
</comment>
<dbReference type="AlphaFoldDB" id="A0A4Z1P987"/>
<protein>
    <submittedName>
        <fullName evidence="2">Uncharacterized protein</fullName>
    </submittedName>
</protein>
<accession>A0A4Z1P987</accession>
<evidence type="ECO:0000256" key="1">
    <source>
        <dbReference type="SAM" id="MobiDB-lite"/>
    </source>
</evidence>
<feature type="region of interest" description="Disordered" evidence="1">
    <location>
        <begin position="46"/>
        <end position="110"/>
    </location>
</feature>
<dbReference type="OrthoDB" id="2922289at2759"/>
<dbReference type="Proteomes" id="UP000298493">
    <property type="component" value="Unassembled WGS sequence"/>
</dbReference>
<evidence type="ECO:0000313" key="3">
    <source>
        <dbReference type="Proteomes" id="UP000298493"/>
    </source>
</evidence>
<keyword evidence="3" id="KW-1185">Reference proteome</keyword>
<name>A0A4Z1P987_9PEZI</name>
<evidence type="ECO:0000313" key="2">
    <source>
        <dbReference type="EMBL" id="TID24478.1"/>
    </source>
</evidence>
<sequence length="110" mass="12420">MRAAEDKLDELWRAIDEESIGKNAYSTRYTQFFARWTLRRTAAWVEPSKTKPPPPMTVDEPTFGLQFRSDPSSECSQPTKNAKPKTHGIARPAPPPEHPADSIVPEDSVR</sequence>
<dbReference type="EMBL" id="SNSC02000005">
    <property type="protein sequence ID" value="TID24478.1"/>
    <property type="molecule type" value="Genomic_DNA"/>
</dbReference>
<gene>
    <name evidence="2" type="ORF">E6O75_ATG02843</name>
</gene>
<proteinExistence type="predicted"/>
<organism evidence="2 3">
    <name type="scientific">Venturia nashicola</name>
    <dbReference type="NCBI Taxonomy" id="86259"/>
    <lineage>
        <taxon>Eukaryota</taxon>
        <taxon>Fungi</taxon>
        <taxon>Dikarya</taxon>
        <taxon>Ascomycota</taxon>
        <taxon>Pezizomycotina</taxon>
        <taxon>Dothideomycetes</taxon>
        <taxon>Pleosporomycetidae</taxon>
        <taxon>Venturiales</taxon>
        <taxon>Venturiaceae</taxon>
        <taxon>Venturia</taxon>
    </lineage>
</organism>
<feature type="compositionally biased region" description="Polar residues" evidence="1">
    <location>
        <begin position="69"/>
        <end position="80"/>
    </location>
</feature>
<reference evidence="2 3" key="1">
    <citation type="submission" date="2019-04" db="EMBL/GenBank/DDBJ databases">
        <title>High contiguity whole genome sequence and gene annotation resource for two Venturia nashicola isolates.</title>
        <authorList>
            <person name="Prokchorchik M."/>
            <person name="Won K."/>
            <person name="Lee Y."/>
            <person name="Choi E.D."/>
            <person name="Segonzac C."/>
            <person name="Sohn K.H."/>
        </authorList>
    </citation>
    <scope>NUCLEOTIDE SEQUENCE [LARGE SCALE GENOMIC DNA]</scope>
    <source>
        <strain evidence="2 3">PRI2</strain>
    </source>
</reference>